<accession>A0ABX7Y839</accession>
<evidence type="ECO:0000313" key="3">
    <source>
        <dbReference type="Proteomes" id="UP000678513"/>
    </source>
</evidence>
<sequence length="462" mass="49386">MNYARFSRRTLLGAGALGMLAGCAADPQPAPTASGTASPVGAATGSNPFDAFYDPGFRLSPLSADSIETLSRPERAAGMSDAVIDPAYSTRLYRATAVAEGGGGHLRHEYSRRQAFNADNSRYLAQDGAGAWHLYNASDWAHLRRLSDLVGDCEPLWHPTQPSRLYFTERNGGLVWWLLDVESETKEQAFDFTGQTPWPQATAFWTKGEGTLSADGKILGLMATSYDAGAQRNTCYGLITLDLESKAIIGTLEATGFPVPGAFPDHISTAPSGNYVVSSWLAGEGGTVAYGPDLKQPRQLIDASEHSDLAFGPDGKDLLVVADYAKGQIAAIDIATGERNDLHTLYPADGEAYATHISGQAFDVPGWAVISTYGDTASHGSQSPAQTLRPEYRKVWLLELVPGGRALNVAHIRANGEQVEGDTYFLEPQASVSRDLSRIIFATNFGGGEINSYVVGLPSKFA</sequence>
<proteinExistence type="predicted"/>
<dbReference type="EMBL" id="CP072384">
    <property type="protein sequence ID" value="QUC09370.1"/>
    <property type="molecule type" value="Genomic_DNA"/>
</dbReference>
<dbReference type="InterPro" id="IPR006311">
    <property type="entry name" value="TAT_signal"/>
</dbReference>
<evidence type="ECO:0000256" key="1">
    <source>
        <dbReference type="SAM" id="SignalP"/>
    </source>
</evidence>
<dbReference type="InterPro" id="IPR015943">
    <property type="entry name" value="WD40/YVTN_repeat-like_dom_sf"/>
</dbReference>
<organism evidence="2 3">
    <name type="scientific">Arachnia rubra</name>
    <dbReference type="NCBI Taxonomy" id="1547448"/>
    <lineage>
        <taxon>Bacteria</taxon>
        <taxon>Bacillati</taxon>
        <taxon>Actinomycetota</taxon>
        <taxon>Actinomycetes</taxon>
        <taxon>Propionibacteriales</taxon>
        <taxon>Propionibacteriaceae</taxon>
        <taxon>Arachnia</taxon>
    </lineage>
</organism>
<dbReference type="PROSITE" id="PS51318">
    <property type="entry name" value="TAT"/>
    <property type="match status" value="1"/>
</dbReference>
<reference evidence="2 3" key="1">
    <citation type="submission" date="2021-03" db="EMBL/GenBank/DDBJ databases">
        <title>Human Oral Microbial Genomes.</title>
        <authorList>
            <person name="Johnston C.D."/>
            <person name="Chen T."/>
            <person name="Dewhirst F.E."/>
        </authorList>
    </citation>
    <scope>NUCLEOTIDE SEQUENCE [LARGE SCALE GENOMIC DNA]</scope>
    <source>
        <strain evidence="2 3">DSMZ 100122</strain>
    </source>
</reference>
<dbReference type="InterPro" id="IPR011044">
    <property type="entry name" value="Quino_amine_DH_bsu"/>
</dbReference>
<dbReference type="Gene3D" id="2.130.10.10">
    <property type="entry name" value="YVTN repeat-like/Quinoprotein amine dehydrogenase"/>
    <property type="match status" value="1"/>
</dbReference>
<gene>
    <name evidence="2" type="ORF">J5A65_06580</name>
</gene>
<keyword evidence="1" id="KW-0732">Signal</keyword>
<dbReference type="PROSITE" id="PS51257">
    <property type="entry name" value="PROKAR_LIPOPROTEIN"/>
    <property type="match status" value="1"/>
</dbReference>
<protein>
    <submittedName>
        <fullName evidence="2">Uncharacterized protein</fullName>
    </submittedName>
</protein>
<name>A0ABX7Y839_9ACTN</name>
<evidence type="ECO:0000313" key="2">
    <source>
        <dbReference type="EMBL" id="QUC09370.1"/>
    </source>
</evidence>
<dbReference type="SUPFAM" id="SSF50969">
    <property type="entry name" value="YVTN repeat-like/Quinoprotein amine dehydrogenase"/>
    <property type="match status" value="1"/>
</dbReference>
<dbReference type="RefSeq" id="WP_212326837.1">
    <property type="nucleotide sequence ID" value="NZ_AP024463.1"/>
</dbReference>
<keyword evidence="3" id="KW-1185">Reference proteome</keyword>
<feature type="signal peptide" evidence="1">
    <location>
        <begin position="1"/>
        <end position="24"/>
    </location>
</feature>
<dbReference type="Proteomes" id="UP000678513">
    <property type="component" value="Chromosome"/>
</dbReference>
<feature type="chain" id="PRO_5045304900" evidence="1">
    <location>
        <begin position="25"/>
        <end position="462"/>
    </location>
</feature>